<organism evidence="2 3">
    <name type="scientific">Salix dunnii</name>
    <dbReference type="NCBI Taxonomy" id="1413687"/>
    <lineage>
        <taxon>Eukaryota</taxon>
        <taxon>Viridiplantae</taxon>
        <taxon>Streptophyta</taxon>
        <taxon>Embryophyta</taxon>
        <taxon>Tracheophyta</taxon>
        <taxon>Spermatophyta</taxon>
        <taxon>Magnoliopsida</taxon>
        <taxon>eudicotyledons</taxon>
        <taxon>Gunneridae</taxon>
        <taxon>Pentapetalae</taxon>
        <taxon>rosids</taxon>
        <taxon>fabids</taxon>
        <taxon>Malpighiales</taxon>
        <taxon>Salicaceae</taxon>
        <taxon>Saliceae</taxon>
        <taxon>Salix</taxon>
    </lineage>
</organism>
<feature type="compositionally biased region" description="Basic and acidic residues" evidence="1">
    <location>
        <begin position="55"/>
        <end position="68"/>
    </location>
</feature>
<name>A0A835J8G5_9ROSI</name>
<accession>A0A835J8G5</accession>
<reference evidence="2 3" key="1">
    <citation type="submission" date="2020-10" db="EMBL/GenBank/DDBJ databases">
        <title>Plant Genome Project.</title>
        <authorList>
            <person name="Zhang R.-G."/>
        </authorList>
    </citation>
    <scope>NUCLEOTIDE SEQUENCE [LARGE SCALE GENOMIC DNA]</scope>
    <source>
        <strain evidence="2">FAFU-HL-1</strain>
        <tissue evidence="2">Leaf</tissue>
    </source>
</reference>
<gene>
    <name evidence="2" type="ORF">SADUNF_Sadunf16G0131300</name>
</gene>
<dbReference type="AlphaFoldDB" id="A0A835J8G5"/>
<keyword evidence="3" id="KW-1185">Reference proteome</keyword>
<dbReference type="EMBL" id="JADGMS010000016">
    <property type="protein sequence ID" value="KAF9665520.1"/>
    <property type="molecule type" value="Genomic_DNA"/>
</dbReference>
<evidence type="ECO:0000313" key="2">
    <source>
        <dbReference type="EMBL" id="KAF9665520.1"/>
    </source>
</evidence>
<proteinExistence type="predicted"/>
<protein>
    <submittedName>
        <fullName evidence="2">Uncharacterized protein</fullName>
    </submittedName>
</protein>
<sequence length="68" mass="7580">MAASNTTTEDQRKTISPYNITSLDNQGFIITKDIEDKYLGSRPISKAQQSVLDSASRRTKEVDCTGKR</sequence>
<evidence type="ECO:0000313" key="3">
    <source>
        <dbReference type="Proteomes" id="UP000657918"/>
    </source>
</evidence>
<evidence type="ECO:0000256" key="1">
    <source>
        <dbReference type="SAM" id="MobiDB-lite"/>
    </source>
</evidence>
<comment type="caution">
    <text evidence="2">The sequence shown here is derived from an EMBL/GenBank/DDBJ whole genome shotgun (WGS) entry which is preliminary data.</text>
</comment>
<feature type="region of interest" description="Disordered" evidence="1">
    <location>
        <begin position="42"/>
        <end position="68"/>
    </location>
</feature>
<dbReference type="Proteomes" id="UP000657918">
    <property type="component" value="Chromosome 16"/>
</dbReference>